<accession>A0A411YJL9</accession>
<keyword evidence="5" id="KW-1185">Reference proteome</keyword>
<dbReference type="InterPro" id="IPR012340">
    <property type="entry name" value="NA-bd_OB-fold"/>
</dbReference>
<dbReference type="RefSeq" id="WP_131156393.1">
    <property type="nucleotide sequence ID" value="NZ_CP036402.1"/>
</dbReference>
<comment type="function">
    <text evidence="1">Binds mRNA; thus facilitating recognition of the initiation point. It is needed to translate mRNA with a short Shine-Dalgarno (SD) purine-rich sequence.</text>
</comment>
<evidence type="ECO:0000313" key="5">
    <source>
        <dbReference type="Proteomes" id="UP000291469"/>
    </source>
</evidence>
<feature type="domain" description="S1 motif" evidence="3">
    <location>
        <begin position="7"/>
        <end position="75"/>
    </location>
</feature>
<gene>
    <name evidence="4" type="ORF">ER308_18735</name>
</gene>
<feature type="region of interest" description="Disordered" evidence="2">
    <location>
        <begin position="79"/>
        <end position="98"/>
    </location>
</feature>
<dbReference type="GO" id="GO:0003729">
    <property type="term" value="F:mRNA binding"/>
    <property type="evidence" value="ECO:0007669"/>
    <property type="project" value="TreeGrafter"/>
</dbReference>
<evidence type="ECO:0000313" key="4">
    <source>
        <dbReference type="EMBL" id="QBI21401.1"/>
    </source>
</evidence>
<dbReference type="SUPFAM" id="SSF50249">
    <property type="entry name" value="Nucleic acid-binding proteins"/>
    <property type="match status" value="1"/>
</dbReference>
<dbReference type="SMART" id="SM00316">
    <property type="entry name" value="S1"/>
    <property type="match status" value="1"/>
</dbReference>
<dbReference type="EMBL" id="CP036402">
    <property type="protein sequence ID" value="QBI21401.1"/>
    <property type="molecule type" value="Genomic_DNA"/>
</dbReference>
<name>A0A411YJL9_9ACTN</name>
<dbReference type="Gene3D" id="2.40.50.140">
    <property type="entry name" value="Nucleic acid-binding proteins"/>
    <property type="match status" value="1"/>
</dbReference>
<dbReference type="GO" id="GO:0003735">
    <property type="term" value="F:structural constituent of ribosome"/>
    <property type="evidence" value="ECO:0007669"/>
    <property type="project" value="TreeGrafter"/>
</dbReference>
<sequence length="123" mass="14255">MVSVQPGSIVTGKVVRLHDYGAFVELGPDVTGLVHISEVHRDYVENIHAYLTEGEDVQVKVLQIKDDGRIDLSIKRADPDWEEEGQRRSSSKVDKDFNQRLRKFMHQSDMIQGEVRRRRRARQ</sequence>
<dbReference type="GO" id="GO:0006412">
    <property type="term" value="P:translation"/>
    <property type="evidence" value="ECO:0007669"/>
    <property type="project" value="TreeGrafter"/>
</dbReference>
<dbReference type="InterPro" id="IPR003029">
    <property type="entry name" value="S1_domain"/>
</dbReference>
<dbReference type="Proteomes" id="UP000291469">
    <property type="component" value="Chromosome"/>
</dbReference>
<proteinExistence type="predicted"/>
<dbReference type="PROSITE" id="PS50126">
    <property type="entry name" value="S1"/>
    <property type="match status" value="1"/>
</dbReference>
<dbReference type="FunFam" id="2.40.50.140:FF:000103">
    <property type="entry name" value="protein RRP5 homolog"/>
    <property type="match status" value="1"/>
</dbReference>
<dbReference type="InterPro" id="IPR050437">
    <property type="entry name" value="Ribos_protein_bS1-like"/>
</dbReference>
<reference evidence="4 5" key="1">
    <citation type="submission" date="2019-01" db="EMBL/GenBank/DDBJ databases">
        <title>Egibacter rhizosphaerae EGI 80759T.</title>
        <authorList>
            <person name="Chen D.-D."/>
            <person name="Tian Y."/>
            <person name="Jiao J.-Y."/>
            <person name="Zhang X.-T."/>
            <person name="Zhang Y.-G."/>
            <person name="Zhang Y."/>
            <person name="Xiao M."/>
            <person name="Shu W.-S."/>
            <person name="Li W.-J."/>
        </authorList>
    </citation>
    <scope>NUCLEOTIDE SEQUENCE [LARGE SCALE GENOMIC DNA]</scope>
    <source>
        <strain evidence="4 5">EGI 80759</strain>
    </source>
</reference>
<dbReference type="AlphaFoldDB" id="A0A411YJL9"/>
<evidence type="ECO:0000256" key="1">
    <source>
        <dbReference type="ARBA" id="ARBA00025604"/>
    </source>
</evidence>
<dbReference type="Pfam" id="PF00575">
    <property type="entry name" value="S1"/>
    <property type="match status" value="1"/>
</dbReference>
<organism evidence="4 5">
    <name type="scientific">Egibacter rhizosphaerae</name>
    <dbReference type="NCBI Taxonomy" id="1670831"/>
    <lineage>
        <taxon>Bacteria</taxon>
        <taxon>Bacillati</taxon>
        <taxon>Actinomycetota</taxon>
        <taxon>Nitriliruptoria</taxon>
        <taxon>Egibacterales</taxon>
        <taxon>Egibacteraceae</taxon>
        <taxon>Egibacter</taxon>
    </lineage>
</organism>
<dbReference type="PANTHER" id="PTHR10724">
    <property type="entry name" value="30S RIBOSOMAL PROTEIN S1"/>
    <property type="match status" value="1"/>
</dbReference>
<dbReference type="OrthoDB" id="9810507at2"/>
<protein>
    <submittedName>
        <fullName evidence="4">S1 RNA-binding domain-containing protein</fullName>
    </submittedName>
</protein>
<evidence type="ECO:0000259" key="3">
    <source>
        <dbReference type="PROSITE" id="PS50126"/>
    </source>
</evidence>
<evidence type="ECO:0000256" key="2">
    <source>
        <dbReference type="SAM" id="MobiDB-lite"/>
    </source>
</evidence>
<dbReference type="KEGG" id="erz:ER308_18735"/>